<evidence type="ECO:0000313" key="10">
    <source>
        <dbReference type="Proteomes" id="UP001157069"/>
    </source>
</evidence>
<comment type="caution">
    <text evidence="9">The sequence shown here is derived from an EMBL/GenBank/DDBJ whole genome shotgun (WGS) entry which is preliminary data.</text>
</comment>
<dbReference type="InterPro" id="IPR050197">
    <property type="entry name" value="Aldolase_class_II_sugar_metab"/>
</dbReference>
<dbReference type="InterPro" id="IPR001303">
    <property type="entry name" value="Aldolase_II/adducin_N"/>
</dbReference>
<evidence type="ECO:0000256" key="3">
    <source>
        <dbReference type="ARBA" id="ARBA00010037"/>
    </source>
</evidence>
<dbReference type="PANTHER" id="PTHR22789">
    <property type="entry name" value="FUCULOSE PHOSPHATE ALDOLASE"/>
    <property type="match status" value="1"/>
</dbReference>
<dbReference type="PANTHER" id="PTHR22789:SF8">
    <property type="entry name" value="L-RIBULOSE-5-PHOSPHATE 4-EPIMERASE SGBE"/>
    <property type="match status" value="1"/>
</dbReference>
<evidence type="ECO:0000256" key="6">
    <source>
        <dbReference type="ARBA" id="ARBA00022833"/>
    </source>
</evidence>
<feature type="compositionally biased region" description="Low complexity" evidence="7">
    <location>
        <begin position="260"/>
        <end position="278"/>
    </location>
</feature>
<protein>
    <recommendedName>
        <fullName evidence="4">L-ribulose-5-phosphate 4-epimerase</fullName>
        <ecNumber evidence="4">5.1.3.4</ecNumber>
    </recommendedName>
</protein>
<evidence type="ECO:0000256" key="1">
    <source>
        <dbReference type="ARBA" id="ARBA00001726"/>
    </source>
</evidence>
<feature type="compositionally biased region" description="Basic and acidic residues" evidence="7">
    <location>
        <begin position="279"/>
        <end position="301"/>
    </location>
</feature>
<dbReference type="InterPro" id="IPR036409">
    <property type="entry name" value="Aldolase_II/adducin_N_sf"/>
</dbReference>
<feature type="domain" description="Class II aldolase/adducin N-terminal" evidence="8">
    <location>
        <begin position="17"/>
        <end position="199"/>
    </location>
</feature>
<keyword evidence="6" id="KW-0862">Zinc</keyword>
<dbReference type="RefSeq" id="WP_284299794.1">
    <property type="nucleotide sequence ID" value="NZ_BSVA01000001.1"/>
</dbReference>
<comment type="similarity">
    <text evidence="3">Belongs to the aldolase class II family. AraD/FucA subfamily.</text>
</comment>
<sequence>MNRFEPRIEVAVARVRADVARLHKLLVRGGLTNWTSGVVSGRVPGADLFVIKPGGLDHTDLAPDNMVLVDLDGSVVEGTPGSERRPSRGVALHAQLYRHSDAIGGIVHTHSPYATAFALRGEPVPVLSTTVADEFGGPVPLVPFVNAEADVASAIAGSLDAQPSRAVLLERHGVYAVGERPRDAVRAAVLVEDAARAVQLARATGADIRPLDAHDVETIRARRLHADAARRRVQRDAESAPAGSYPTSRPGNARSGGETGSWTTPGSTSSTPTTTSASRHSERNDREDEEVGSRHDHGRRDARARRMLRPRGRRFR</sequence>
<dbReference type="Gene3D" id="3.40.225.10">
    <property type="entry name" value="Class II aldolase/adducin N-terminal domain"/>
    <property type="match status" value="1"/>
</dbReference>
<proteinExistence type="inferred from homology"/>
<keyword evidence="5" id="KW-0479">Metal-binding</keyword>
<dbReference type="EC" id="5.1.3.4" evidence="4"/>
<keyword evidence="10" id="KW-1185">Reference proteome</keyword>
<evidence type="ECO:0000256" key="4">
    <source>
        <dbReference type="ARBA" id="ARBA00013186"/>
    </source>
</evidence>
<accession>A0ABQ6JVC8</accession>
<feature type="region of interest" description="Disordered" evidence="7">
    <location>
        <begin position="227"/>
        <end position="316"/>
    </location>
</feature>
<name>A0ABQ6JVC8_9MICO</name>
<evidence type="ECO:0000259" key="8">
    <source>
        <dbReference type="SMART" id="SM01007"/>
    </source>
</evidence>
<evidence type="ECO:0000256" key="7">
    <source>
        <dbReference type="SAM" id="MobiDB-lite"/>
    </source>
</evidence>
<evidence type="ECO:0000256" key="2">
    <source>
        <dbReference type="ARBA" id="ARBA00001947"/>
    </source>
</evidence>
<dbReference type="EMBL" id="BSVA01000001">
    <property type="protein sequence ID" value="GMA91456.1"/>
    <property type="molecule type" value="Genomic_DNA"/>
</dbReference>
<comment type="catalytic activity">
    <reaction evidence="1">
        <text>L-ribulose 5-phosphate = D-xylulose 5-phosphate</text>
        <dbReference type="Rhea" id="RHEA:22368"/>
        <dbReference type="ChEBI" id="CHEBI:57737"/>
        <dbReference type="ChEBI" id="CHEBI:58226"/>
        <dbReference type="EC" id="5.1.3.4"/>
    </reaction>
</comment>
<dbReference type="SUPFAM" id="SSF53639">
    <property type="entry name" value="AraD/HMP-PK domain-like"/>
    <property type="match status" value="1"/>
</dbReference>
<feature type="compositionally biased region" description="Basic residues" evidence="7">
    <location>
        <begin position="302"/>
        <end position="316"/>
    </location>
</feature>
<evidence type="ECO:0000313" key="9">
    <source>
        <dbReference type="EMBL" id="GMA91456.1"/>
    </source>
</evidence>
<dbReference type="Proteomes" id="UP001157069">
    <property type="component" value="Unassembled WGS sequence"/>
</dbReference>
<organism evidence="9 10">
    <name type="scientific">Homoserinibacter gongjuensis</name>
    <dbReference type="NCBI Taxonomy" id="1162968"/>
    <lineage>
        <taxon>Bacteria</taxon>
        <taxon>Bacillati</taxon>
        <taxon>Actinomycetota</taxon>
        <taxon>Actinomycetes</taxon>
        <taxon>Micrococcales</taxon>
        <taxon>Microbacteriaceae</taxon>
        <taxon>Homoserinibacter</taxon>
    </lineage>
</organism>
<dbReference type="SMART" id="SM01007">
    <property type="entry name" value="Aldolase_II"/>
    <property type="match status" value="1"/>
</dbReference>
<dbReference type="Pfam" id="PF00596">
    <property type="entry name" value="Aldolase_II"/>
    <property type="match status" value="1"/>
</dbReference>
<comment type="cofactor">
    <cofactor evidence="2">
        <name>Zn(2+)</name>
        <dbReference type="ChEBI" id="CHEBI:29105"/>
    </cofactor>
</comment>
<reference evidence="10" key="1">
    <citation type="journal article" date="2019" name="Int. J. Syst. Evol. Microbiol.">
        <title>The Global Catalogue of Microorganisms (GCM) 10K type strain sequencing project: providing services to taxonomists for standard genome sequencing and annotation.</title>
        <authorList>
            <consortium name="The Broad Institute Genomics Platform"/>
            <consortium name="The Broad Institute Genome Sequencing Center for Infectious Disease"/>
            <person name="Wu L."/>
            <person name="Ma J."/>
        </authorList>
    </citation>
    <scope>NUCLEOTIDE SEQUENCE [LARGE SCALE GENOMIC DNA]</scope>
    <source>
        <strain evidence="10">NBRC 108755</strain>
    </source>
</reference>
<gene>
    <name evidence="9" type="ORF">GCM10025869_19850</name>
</gene>
<feature type="compositionally biased region" description="Basic and acidic residues" evidence="7">
    <location>
        <begin position="227"/>
        <end position="238"/>
    </location>
</feature>
<evidence type="ECO:0000256" key="5">
    <source>
        <dbReference type="ARBA" id="ARBA00022723"/>
    </source>
</evidence>